<dbReference type="Proteomes" id="UP001273768">
    <property type="component" value="Unassembled WGS sequence"/>
</dbReference>
<evidence type="ECO:0000313" key="8">
    <source>
        <dbReference type="Proteomes" id="UP001273768"/>
    </source>
</evidence>
<dbReference type="InterPro" id="IPR050903">
    <property type="entry name" value="Bact_Chemotaxis_MeTrfase"/>
</dbReference>
<dbReference type="PRINTS" id="PR00996">
    <property type="entry name" value="CHERMTFRASE"/>
</dbReference>
<dbReference type="Pfam" id="PF01739">
    <property type="entry name" value="CheR"/>
    <property type="match status" value="1"/>
</dbReference>
<dbReference type="PANTHER" id="PTHR24422:SF10">
    <property type="entry name" value="CHEMOTAXIS PROTEIN METHYLTRANSFERASE 2"/>
    <property type="match status" value="1"/>
</dbReference>
<dbReference type="RefSeq" id="WP_317296099.1">
    <property type="nucleotide sequence ID" value="NZ_JABFFQ010000004.1"/>
</dbReference>
<evidence type="ECO:0000256" key="2">
    <source>
        <dbReference type="ARBA" id="ARBA00012534"/>
    </source>
</evidence>
<dbReference type="EMBL" id="JABFFQ010000004">
    <property type="protein sequence ID" value="MDV4342918.1"/>
    <property type="molecule type" value="Genomic_DNA"/>
</dbReference>
<evidence type="ECO:0000259" key="6">
    <source>
        <dbReference type="PROSITE" id="PS50123"/>
    </source>
</evidence>
<gene>
    <name evidence="7" type="ORF">HL657_06970</name>
</gene>
<evidence type="ECO:0000256" key="4">
    <source>
        <dbReference type="ARBA" id="ARBA00022679"/>
    </source>
</evidence>
<dbReference type="PROSITE" id="PS50123">
    <property type="entry name" value="CHER"/>
    <property type="match status" value="1"/>
</dbReference>
<evidence type="ECO:0000313" key="7">
    <source>
        <dbReference type="EMBL" id="MDV4342918.1"/>
    </source>
</evidence>
<reference evidence="7 8" key="1">
    <citation type="submission" date="2020-05" db="EMBL/GenBank/DDBJ databases">
        <title>Isolation and characterization of methanoarchaea from a cold seep at offshore SW Taiwan.</title>
        <authorList>
            <person name="Chen Y.-W."/>
            <person name="Chen S.-C."/>
            <person name="Lai M.-C."/>
        </authorList>
    </citation>
    <scope>NUCLEOTIDE SEQUENCE [LARGE SCALE GENOMIC DNA]</scope>
    <source>
        <strain evidence="7 8">YWC-01</strain>
    </source>
</reference>
<name>A0ABU3Z281_9EURY</name>
<dbReference type="SUPFAM" id="SSF53335">
    <property type="entry name" value="S-adenosyl-L-methionine-dependent methyltransferases"/>
    <property type="match status" value="1"/>
</dbReference>
<keyword evidence="5" id="KW-0949">S-adenosyl-L-methionine</keyword>
<keyword evidence="4" id="KW-0808">Transferase</keyword>
<evidence type="ECO:0000256" key="5">
    <source>
        <dbReference type="ARBA" id="ARBA00022691"/>
    </source>
</evidence>
<dbReference type="Gene3D" id="1.10.155.10">
    <property type="entry name" value="Chemotaxis receptor methyltransferase CheR, N-terminal domain"/>
    <property type="match status" value="1"/>
</dbReference>
<dbReference type="InterPro" id="IPR022642">
    <property type="entry name" value="CheR_C"/>
</dbReference>
<evidence type="ECO:0000256" key="1">
    <source>
        <dbReference type="ARBA" id="ARBA00001541"/>
    </source>
</evidence>
<dbReference type="EC" id="2.1.1.80" evidence="2"/>
<dbReference type="InterPro" id="IPR022641">
    <property type="entry name" value="CheR_N"/>
</dbReference>
<protein>
    <recommendedName>
        <fullName evidence="2">protein-glutamate O-methyltransferase</fullName>
        <ecNumber evidence="2">2.1.1.80</ecNumber>
    </recommendedName>
</protein>
<comment type="catalytic activity">
    <reaction evidence="1">
        <text>L-glutamyl-[protein] + S-adenosyl-L-methionine = [protein]-L-glutamate 5-O-methyl ester + S-adenosyl-L-homocysteine</text>
        <dbReference type="Rhea" id="RHEA:24452"/>
        <dbReference type="Rhea" id="RHEA-COMP:10208"/>
        <dbReference type="Rhea" id="RHEA-COMP:10311"/>
        <dbReference type="ChEBI" id="CHEBI:29973"/>
        <dbReference type="ChEBI" id="CHEBI:57856"/>
        <dbReference type="ChEBI" id="CHEBI:59789"/>
        <dbReference type="ChEBI" id="CHEBI:82795"/>
        <dbReference type="EC" id="2.1.1.80"/>
    </reaction>
</comment>
<keyword evidence="3" id="KW-0489">Methyltransferase</keyword>
<dbReference type="Gene3D" id="3.40.50.150">
    <property type="entry name" value="Vaccinia Virus protein VP39"/>
    <property type="match status" value="1"/>
</dbReference>
<accession>A0ABU3Z281</accession>
<dbReference type="InterPro" id="IPR000780">
    <property type="entry name" value="CheR_MeTrfase"/>
</dbReference>
<organism evidence="7 8">
    <name type="scientific">Methanoculleus nereidis</name>
    <dbReference type="NCBI Taxonomy" id="2735141"/>
    <lineage>
        <taxon>Archaea</taxon>
        <taxon>Methanobacteriati</taxon>
        <taxon>Methanobacteriota</taxon>
        <taxon>Stenosarchaea group</taxon>
        <taxon>Methanomicrobia</taxon>
        <taxon>Methanomicrobiales</taxon>
        <taxon>Methanomicrobiaceae</taxon>
        <taxon>Methanoculleus</taxon>
    </lineage>
</organism>
<feature type="domain" description="CheR-type methyltransferase" evidence="6">
    <location>
        <begin position="1"/>
        <end position="263"/>
    </location>
</feature>
<dbReference type="SUPFAM" id="SSF47757">
    <property type="entry name" value="Chemotaxis receptor methyltransferase CheR, N-terminal domain"/>
    <property type="match status" value="1"/>
</dbReference>
<comment type="caution">
    <text evidence="7">The sequence shown here is derived from an EMBL/GenBank/DDBJ whole genome shotgun (WGS) entry which is preliminary data.</text>
</comment>
<dbReference type="Pfam" id="PF03705">
    <property type="entry name" value="CheR_N"/>
    <property type="match status" value="1"/>
</dbReference>
<keyword evidence="8" id="KW-1185">Reference proteome</keyword>
<dbReference type="PANTHER" id="PTHR24422">
    <property type="entry name" value="CHEMOTAXIS PROTEIN METHYLTRANSFERASE"/>
    <property type="match status" value="1"/>
</dbReference>
<dbReference type="SMART" id="SM00138">
    <property type="entry name" value="MeTrc"/>
    <property type="match status" value="1"/>
</dbReference>
<sequence length="269" mass="31464">MDAFISLQKSIEKLIRIKCSNYKEDYIKRRILSRMRLTDNADFEAYHKYLLTNPQEHELLKNALTINVTRFFRDPEVFEVIRREMLPELVRRKNSIRIWCAGCATGEEPYSLAILAYEQMLLHKDVSVTIYATDIDTTALQKAMAGTYDSKALENVDEKRLRKHFISRDDGTFEVRPHIKNLVKFREHDLMSGVPVAWYLDAVTCRNVTIYFNQKQKNDLTHLFHSALAADGYYVIGKTEYLAREVEHLFTPYNTMQKILRKVASTTPD</sequence>
<evidence type="ECO:0000256" key="3">
    <source>
        <dbReference type="ARBA" id="ARBA00022603"/>
    </source>
</evidence>
<dbReference type="InterPro" id="IPR029063">
    <property type="entry name" value="SAM-dependent_MTases_sf"/>
</dbReference>
<dbReference type="InterPro" id="IPR036804">
    <property type="entry name" value="CheR_N_sf"/>
</dbReference>
<proteinExistence type="predicted"/>